<name>A0ABY6Z9J8_9BACL</name>
<dbReference type="SUPFAM" id="SSF52540">
    <property type="entry name" value="P-loop containing nucleoside triphosphate hydrolases"/>
    <property type="match status" value="1"/>
</dbReference>
<reference evidence="2" key="1">
    <citation type="submission" date="2022-08" db="EMBL/GenBank/DDBJ databases">
        <title>Alicyclobacillus dauci DSM2870, complete genome.</title>
        <authorList>
            <person name="Wang Q."/>
            <person name="Cai R."/>
            <person name="Wang Z."/>
        </authorList>
    </citation>
    <scope>NUCLEOTIDE SEQUENCE</scope>
    <source>
        <strain evidence="2">DSM 28700</strain>
        <plasmid evidence="2">unnamed2</plasmid>
    </source>
</reference>
<geneLocation type="plasmid" evidence="2 3">
    <name>unnamed2</name>
</geneLocation>
<dbReference type="Proteomes" id="UP001164803">
    <property type="component" value="Plasmid unnamed2"/>
</dbReference>
<sequence>METIRITPDRSARNVQGHIFANALHDCHSIVWDRLKFGWKGIKHTAPVRFWHIIDISLQGVKFYFAAPTGEFSTYATHRLNRYWPKATIEDGQQIPLVEISNTDVIELNLTKHNIFGLGIGRDEDTTPIADILSVLEDFREDDRAVIAYCFEPYDRVSWADIADNAYEALKAGKVPKRFELKVKVNQMKAAEFLNDQLHGAYDTVFGALDGKEAAKKKDNDRNKKPEKSSERLVLTQQNEFSAVTRNKRSQPVFKAWMRVLVTSKDAARRKVLTRAFSNAFAALNGDNSIRGQRGSRSAIDEVNTLQLHQKTVLSPGVNILSSTEFGKLIQVPTASLQDQYKDYIEAINKRELDLPDWLTSGGLELGEVTYKGKTETVYIQTKDHDTLCLPWFAFGPQGVGKTGQGVKTAVEFIKAGYSAFVIDVADGDLVTEARDAMPEWMPDDHIIDMDLGHKDFAIPMNWSERAAAGDPDDEADVANLMAAQLVRFIDTIAKSETSDRMSMYLKDAGRARLGRPGATPLDAMLMLTSKKYWGLHKRYVVSPRVKAKLEAFWNQSDRERNEIIRPIQNRISLLMDEERVADHTLQPDKTDADGNPLINFRKWADGDEHPYFVGIRIPKDFFLDAGTDAVATFVISKLWLAILSRYDTAKKDRKPCVFVMDEPHQFPSALPLYKGVVRESRKWRLKLMWLGHTLEDFKDIIEQVRAAGCQYSQYKAKSEASLKMVLPEMAPFTKEELINIPDRFWAVNRITAPGSEEPAPAFLAHMAAPPKAVKNRSYLRDYWAQTLGRPRKEVRKALMDKEAQYL</sequence>
<dbReference type="EMBL" id="CP104066">
    <property type="protein sequence ID" value="WAH39492.1"/>
    <property type="molecule type" value="Genomic_DNA"/>
</dbReference>
<accession>A0ABY6Z9J8</accession>
<proteinExistence type="predicted"/>
<evidence type="ECO:0008006" key="4">
    <source>
        <dbReference type="Google" id="ProtNLM"/>
    </source>
</evidence>
<dbReference type="EMBL" id="CP104066">
    <property type="protein sequence ID" value="WAH39552.1"/>
    <property type="molecule type" value="Genomic_DNA"/>
</dbReference>
<organism evidence="2 3">
    <name type="scientific">Alicyclobacillus dauci</name>
    <dbReference type="NCBI Taxonomy" id="1475485"/>
    <lineage>
        <taxon>Bacteria</taxon>
        <taxon>Bacillati</taxon>
        <taxon>Bacillota</taxon>
        <taxon>Bacilli</taxon>
        <taxon>Bacillales</taxon>
        <taxon>Alicyclobacillaceae</taxon>
        <taxon>Alicyclobacillus</taxon>
    </lineage>
</organism>
<evidence type="ECO:0000313" key="3">
    <source>
        <dbReference type="Proteomes" id="UP001164803"/>
    </source>
</evidence>
<dbReference type="InterPro" id="IPR027417">
    <property type="entry name" value="P-loop_NTPase"/>
</dbReference>
<evidence type="ECO:0000313" key="2">
    <source>
        <dbReference type="EMBL" id="WAH39552.1"/>
    </source>
</evidence>
<keyword evidence="3" id="KW-1185">Reference proteome</keyword>
<keyword evidence="2" id="KW-0614">Plasmid</keyword>
<protein>
    <recommendedName>
        <fullName evidence="4">AAA-like domain-containing protein</fullName>
    </recommendedName>
</protein>
<dbReference type="RefSeq" id="WP_268047136.1">
    <property type="nucleotide sequence ID" value="NZ_CP104066.1"/>
</dbReference>
<gene>
    <name evidence="2" type="ORF">NZD86_23995</name>
    <name evidence="1" type="ORF">NZD86_24295</name>
</gene>
<evidence type="ECO:0000313" key="1">
    <source>
        <dbReference type="EMBL" id="WAH39492.1"/>
    </source>
</evidence>